<protein>
    <submittedName>
        <fullName evidence="1">Uncharacterized protein</fullName>
    </submittedName>
</protein>
<comment type="caution">
    <text evidence="1">The sequence shown here is derived from an EMBL/GenBank/DDBJ whole genome shotgun (WGS) entry which is preliminary data.</text>
</comment>
<evidence type="ECO:0000313" key="2">
    <source>
        <dbReference type="Proteomes" id="UP001207468"/>
    </source>
</evidence>
<reference evidence="1" key="1">
    <citation type="submission" date="2021-03" db="EMBL/GenBank/DDBJ databases">
        <title>Evolutionary priming and transition to the ectomycorrhizal habit in an iconic lineage of mushroom-forming fungi: is preadaptation a requirement?</title>
        <authorList>
            <consortium name="DOE Joint Genome Institute"/>
            <person name="Looney B.P."/>
            <person name="Miyauchi S."/>
            <person name="Morin E."/>
            <person name="Drula E."/>
            <person name="Courty P.E."/>
            <person name="Chicoki N."/>
            <person name="Fauchery L."/>
            <person name="Kohler A."/>
            <person name="Kuo A."/>
            <person name="LaButti K."/>
            <person name="Pangilinan J."/>
            <person name="Lipzen A."/>
            <person name="Riley R."/>
            <person name="Andreopoulos W."/>
            <person name="He G."/>
            <person name="Johnson J."/>
            <person name="Barry K.W."/>
            <person name="Grigoriev I.V."/>
            <person name="Nagy L."/>
            <person name="Hibbett D."/>
            <person name="Henrissat B."/>
            <person name="Matheny P.B."/>
            <person name="Labbe J."/>
            <person name="Martin A.F."/>
        </authorList>
    </citation>
    <scope>NUCLEOTIDE SEQUENCE</scope>
    <source>
        <strain evidence="1">BPL698</strain>
    </source>
</reference>
<dbReference type="Proteomes" id="UP001207468">
    <property type="component" value="Unassembled WGS sequence"/>
</dbReference>
<sequence>MIASSSLREGLRRECIQPAGLSWITSANGLLMGVGVGNHFAPIRPRLPSNSALKPKLAPPPVREAPTQTSRWWSATRMLPLAPFCAGRPQIADPQSSPSGMGERKGGVDKPGGGRCGRRARRRSKSEMNVMAKTHNRQLRKIFLRVLLPAAHDSRSSRSQGNRILEMVDGFYFDAIDDAPPVLRSRWEEPTINPETEKKTVFGVGALSVRFGIKRKVLTAHVAHIRSLQTNLVFFVDDF</sequence>
<accession>A0ACC0U520</accession>
<proteinExistence type="predicted"/>
<evidence type="ECO:0000313" key="1">
    <source>
        <dbReference type="EMBL" id="KAI9463797.1"/>
    </source>
</evidence>
<keyword evidence="2" id="KW-1185">Reference proteome</keyword>
<gene>
    <name evidence="1" type="ORF">F5148DRAFT_1150235</name>
</gene>
<dbReference type="EMBL" id="JAGFNK010000154">
    <property type="protein sequence ID" value="KAI9463797.1"/>
    <property type="molecule type" value="Genomic_DNA"/>
</dbReference>
<name>A0ACC0U520_9AGAM</name>
<organism evidence="1 2">
    <name type="scientific">Russula earlei</name>
    <dbReference type="NCBI Taxonomy" id="71964"/>
    <lineage>
        <taxon>Eukaryota</taxon>
        <taxon>Fungi</taxon>
        <taxon>Dikarya</taxon>
        <taxon>Basidiomycota</taxon>
        <taxon>Agaricomycotina</taxon>
        <taxon>Agaricomycetes</taxon>
        <taxon>Russulales</taxon>
        <taxon>Russulaceae</taxon>
        <taxon>Russula</taxon>
    </lineage>
</organism>